<accession>A0A1I0E5W5</accession>
<dbReference type="GO" id="GO:0055085">
    <property type="term" value="P:transmembrane transport"/>
    <property type="evidence" value="ECO:0007669"/>
    <property type="project" value="InterPro"/>
</dbReference>
<dbReference type="AlphaFoldDB" id="A0A1I0E5W5"/>
<gene>
    <name evidence="5" type="ORF">SAMN04487962_1095</name>
</gene>
<dbReference type="Gene3D" id="3.40.190.170">
    <property type="entry name" value="Bacterial extracellular solute-binding protein, family 7"/>
    <property type="match status" value="1"/>
</dbReference>
<dbReference type="InterPro" id="IPR018389">
    <property type="entry name" value="DctP_fam"/>
</dbReference>
<name>A0A1I0E5W5_9GAMM</name>
<dbReference type="EMBL" id="FOHZ01000009">
    <property type="protein sequence ID" value="SET40421.1"/>
    <property type="molecule type" value="Genomic_DNA"/>
</dbReference>
<dbReference type="RefSeq" id="WP_091851476.1">
    <property type="nucleotide sequence ID" value="NZ_FOHZ01000009.1"/>
</dbReference>
<evidence type="ECO:0000256" key="1">
    <source>
        <dbReference type="ARBA" id="ARBA00009023"/>
    </source>
</evidence>
<evidence type="ECO:0000313" key="6">
    <source>
        <dbReference type="Proteomes" id="UP000198762"/>
    </source>
</evidence>
<keyword evidence="2" id="KW-0813">Transport</keyword>
<reference evidence="6" key="1">
    <citation type="submission" date="2016-10" db="EMBL/GenBank/DDBJ databases">
        <authorList>
            <person name="Varghese N."/>
            <person name="Submissions S."/>
        </authorList>
    </citation>
    <scope>NUCLEOTIDE SEQUENCE [LARGE SCALE GENOMIC DNA]</scope>
    <source>
        <strain evidence="6">CGMCC 1.6489</strain>
    </source>
</reference>
<evidence type="ECO:0000256" key="4">
    <source>
        <dbReference type="SAM" id="SignalP"/>
    </source>
</evidence>
<dbReference type="PANTHER" id="PTHR33376:SF7">
    <property type="entry name" value="C4-DICARBOXYLATE-BINDING PROTEIN DCTB"/>
    <property type="match status" value="1"/>
</dbReference>
<evidence type="ECO:0000313" key="5">
    <source>
        <dbReference type="EMBL" id="SET40421.1"/>
    </source>
</evidence>
<dbReference type="NCBIfam" id="NF037995">
    <property type="entry name" value="TRAP_S1"/>
    <property type="match status" value="1"/>
</dbReference>
<feature type="signal peptide" evidence="4">
    <location>
        <begin position="1"/>
        <end position="28"/>
    </location>
</feature>
<dbReference type="CDD" id="cd13666">
    <property type="entry name" value="PBP2_TRAP_DctP_like_1"/>
    <property type="match status" value="1"/>
</dbReference>
<dbReference type="Pfam" id="PF03480">
    <property type="entry name" value="DctP"/>
    <property type="match status" value="1"/>
</dbReference>
<comment type="similarity">
    <text evidence="1">Belongs to the bacterial solute-binding protein 7 family.</text>
</comment>
<protein>
    <submittedName>
        <fullName evidence="5">TRAP-type C4-dicarboxylate transport system, substrate-binding protein</fullName>
    </submittedName>
</protein>
<keyword evidence="6" id="KW-1185">Reference proteome</keyword>
<keyword evidence="3 4" id="KW-0732">Signal</keyword>
<organism evidence="5 6">
    <name type="scientific">Marinobacter segnicrescens</name>
    <dbReference type="NCBI Taxonomy" id="430453"/>
    <lineage>
        <taxon>Bacteria</taxon>
        <taxon>Pseudomonadati</taxon>
        <taxon>Pseudomonadota</taxon>
        <taxon>Gammaproteobacteria</taxon>
        <taxon>Pseudomonadales</taxon>
        <taxon>Marinobacteraceae</taxon>
        <taxon>Marinobacter</taxon>
    </lineage>
</organism>
<dbReference type="STRING" id="430453.SAMN04487962_1095"/>
<sequence length="385" mass="42288">MTYLKTPLAGFIAGAALTGMLAAGNVEARELSFASGATPNSIGSKSIEVFANAITERSGGDLTVKPYMQSLLSFMETPPGLRDGMADFGAVLTPYFQTEFPSTIMLTELTMLLELDDVSAREATFAFGGAISEYVFNDCPECLEEYTDSNQVFLGISGSTPYTLICNKPVVTMEDIEGKRIRIGGPQWARWAQAMNASPVSMAVNEVYEGLGQGVLDCTAHNLPDLTNFNFIEVTSDITLGVPGGIFGGIATHMNADAWKGLSAENREAVLYGSAAIIAELARLYVKEHEENRQLIEDKEDITVHEAGDELKAATRQFIEQDAETIAARYQENHDLERSGEMIAEFRESLKRWIDMVQDVETGEELQQLYWDEVFSKVDVNQYGM</sequence>
<evidence type="ECO:0000256" key="3">
    <source>
        <dbReference type="ARBA" id="ARBA00022729"/>
    </source>
</evidence>
<dbReference type="OrthoDB" id="9177965at2"/>
<dbReference type="PANTHER" id="PTHR33376">
    <property type="match status" value="1"/>
</dbReference>
<feature type="chain" id="PRO_5011509196" evidence="4">
    <location>
        <begin position="29"/>
        <end position="385"/>
    </location>
</feature>
<proteinExistence type="inferred from homology"/>
<dbReference type="InterPro" id="IPR038404">
    <property type="entry name" value="TRAP_DctP_sf"/>
</dbReference>
<evidence type="ECO:0000256" key="2">
    <source>
        <dbReference type="ARBA" id="ARBA00022448"/>
    </source>
</evidence>
<dbReference type="Proteomes" id="UP000198762">
    <property type="component" value="Unassembled WGS sequence"/>
</dbReference>